<protein>
    <submittedName>
        <fullName evidence="2">Uncharacterized protein</fullName>
    </submittedName>
</protein>
<proteinExistence type="predicted"/>
<gene>
    <name evidence="2" type="ORF">HHL14_16255</name>
</gene>
<evidence type="ECO:0000256" key="1">
    <source>
        <dbReference type="SAM" id="MobiDB-lite"/>
    </source>
</evidence>
<comment type="caution">
    <text evidence="2">The sequence shown here is derived from an EMBL/GenBank/DDBJ whole genome shotgun (WGS) entry which is preliminary data.</text>
</comment>
<feature type="region of interest" description="Disordered" evidence="1">
    <location>
        <begin position="1"/>
        <end position="20"/>
    </location>
</feature>
<name>A0A7X9X7H6_9BURK</name>
<accession>A0A7X9X7H6</accession>
<evidence type="ECO:0000313" key="3">
    <source>
        <dbReference type="Proteomes" id="UP000583127"/>
    </source>
</evidence>
<organism evidence="2 3">
    <name type="scientific">Paraburkholderia antibiotica</name>
    <dbReference type="NCBI Taxonomy" id="2728839"/>
    <lineage>
        <taxon>Bacteria</taxon>
        <taxon>Pseudomonadati</taxon>
        <taxon>Pseudomonadota</taxon>
        <taxon>Betaproteobacteria</taxon>
        <taxon>Burkholderiales</taxon>
        <taxon>Burkholderiaceae</taxon>
        <taxon>Paraburkholderia</taxon>
    </lineage>
</organism>
<dbReference type="RefSeq" id="WP_169498643.1">
    <property type="nucleotide sequence ID" value="NZ_JABBFZ010000009.1"/>
</dbReference>
<sequence length="146" mass="14964">MTGVAPPIGNVANPSGGATNTPSALQQVKDLFSTNEPGAIQIGGSTFNELPNSGKAAIFSGVTDSQVEEYFLNVTGATNLPQAQPLTINGTAGVRYTISTTQGNFTLRSVSASASQTGPAWTIDVPGAVTGNTYNREIKFLRGSGN</sequence>
<keyword evidence="3" id="KW-1185">Reference proteome</keyword>
<dbReference type="Proteomes" id="UP000583127">
    <property type="component" value="Unassembled WGS sequence"/>
</dbReference>
<dbReference type="EMBL" id="JABBFZ010000009">
    <property type="protein sequence ID" value="NML32382.1"/>
    <property type="molecule type" value="Genomic_DNA"/>
</dbReference>
<dbReference type="AlphaFoldDB" id="A0A7X9X7H6"/>
<reference evidence="2 3" key="1">
    <citation type="submission" date="2020-04" db="EMBL/GenBank/DDBJ databases">
        <title>Paraburkholderia sp. G-4-1-8 isolated from soil.</title>
        <authorList>
            <person name="Dahal R.H."/>
        </authorList>
    </citation>
    <scope>NUCLEOTIDE SEQUENCE [LARGE SCALE GENOMIC DNA]</scope>
    <source>
        <strain evidence="2 3">G-4-1-8</strain>
    </source>
</reference>
<evidence type="ECO:0000313" key="2">
    <source>
        <dbReference type="EMBL" id="NML32382.1"/>
    </source>
</evidence>